<protein>
    <recommendedName>
        <fullName evidence="3">Retrotransposon gag domain-containing protein</fullName>
    </recommendedName>
</protein>
<dbReference type="Proteomes" id="UP000826656">
    <property type="component" value="Unassembled WGS sequence"/>
</dbReference>
<reference evidence="1 2" key="1">
    <citation type="journal article" date="2021" name="bioRxiv">
        <title>Chromosome-scale and haplotype-resolved genome assembly of a tetraploid potato cultivar.</title>
        <authorList>
            <person name="Sun H."/>
            <person name="Jiao W.-B."/>
            <person name="Krause K."/>
            <person name="Campoy J.A."/>
            <person name="Goel M."/>
            <person name="Folz-Donahue K."/>
            <person name="Kukat C."/>
            <person name="Huettel B."/>
            <person name="Schneeberger K."/>
        </authorList>
    </citation>
    <scope>NUCLEOTIDE SEQUENCE [LARGE SCALE GENOMIC DNA]</scope>
    <source>
        <strain evidence="1">SolTubOtavaFocal</strain>
        <tissue evidence="1">Leaves</tissue>
    </source>
</reference>
<evidence type="ECO:0008006" key="3">
    <source>
        <dbReference type="Google" id="ProtNLM"/>
    </source>
</evidence>
<evidence type="ECO:0000313" key="1">
    <source>
        <dbReference type="EMBL" id="KAH0755738.1"/>
    </source>
</evidence>
<dbReference type="PANTHER" id="PTHR34222">
    <property type="entry name" value="GAG_PRE-INTEGRS DOMAIN-CONTAINING PROTEIN"/>
    <property type="match status" value="1"/>
</dbReference>
<comment type="caution">
    <text evidence="1">The sequence shown here is derived from an EMBL/GenBank/DDBJ whole genome shotgun (WGS) entry which is preliminary data.</text>
</comment>
<name>A0ABQ7UX56_SOLTU</name>
<dbReference type="PANTHER" id="PTHR34222:SF82">
    <property type="entry name" value="CCHC-TYPE DOMAIN-CONTAINING PROTEIN"/>
    <property type="match status" value="1"/>
</dbReference>
<gene>
    <name evidence="1" type="ORF">KY290_026008</name>
</gene>
<proteinExistence type="predicted"/>
<sequence>MSQGTSSISKYFTRLRLHWAEFDSLAPFPDCNYVGSRGFMELMNIQKLLQFLMGLNESCGHILMLILIPSVNRAYSMMIERESQRNITNIASPAMNMEIATFSSGRGTHNNKPKKN</sequence>
<organism evidence="1 2">
    <name type="scientific">Solanum tuberosum</name>
    <name type="common">Potato</name>
    <dbReference type="NCBI Taxonomy" id="4113"/>
    <lineage>
        <taxon>Eukaryota</taxon>
        <taxon>Viridiplantae</taxon>
        <taxon>Streptophyta</taxon>
        <taxon>Embryophyta</taxon>
        <taxon>Tracheophyta</taxon>
        <taxon>Spermatophyta</taxon>
        <taxon>Magnoliopsida</taxon>
        <taxon>eudicotyledons</taxon>
        <taxon>Gunneridae</taxon>
        <taxon>Pentapetalae</taxon>
        <taxon>asterids</taxon>
        <taxon>lamiids</taxon>
        <taxon>Solanales</taxon>
        <taxon>Solanaceae</taxon>
        <taxon>Solanoideae</taxon>
        <taxon>Solaneae</taxon>
        <taxon>Solanum</taxon>
    </lineage>
</organism>
<evidence type="ECO:0000313" key="2">
    <source>
        <dbReference type="Proteomes" id="UP000826656"/>
    </source>
</evidence>
<keyword evidence="2" id="KW-1185">Reference proteome</keyword>
<accession>A0ABQ7UX56</accession>
<dbReference type="EMBL" id="JAIVGD010000018">
    <property type="protein sequence ID" value="KAH0755738.1"/>
    <property type="molecule type" value="Genomic_DNA"/>
</dbReference>